<gene>
    <name evidence="1" type="ORF">PENANT_c185G09030</name>
</gene>
<sequence length="83" mass="9340">MGNGLLDVCQDPRLLMLVPEARVVPQESWQYSTAHRPEAGPACFYFAYLTKPETLRGLTILNAPRNTVCPVEPHQQAMNSRRS</sequence>
<dbReference type="AlphaFoldDB" id="A0A1V6PCH4"/>
<name>A0A1V6PCH4_9EURO</name>
<reference evidence="2" key="1">
    <citation type="journal article" date="2017" name="Nat. Microbiol.">
        <title>Global analysis of biosynthetic gene clusters reveals vast potential of secondary metabolite production in Penicillium species.</title>
        <authorList>
            <person name="Nielsen J.C."/>
            <person name="Grijseels S."/>
            <person name="Prigent S."/>
            <person name="Ji B."/>
            <person name="Dainat J."/>
            <person name="Nielsen K.F."/>
            <person name="Frisvad J.C."/>
            <person name="Workman M."/>
            <person name="Nielsen J."/>
        </authorList>
    </citation>
    <scope>NUCLEOTIDE SEQUENCE [LARGE SCALE GENOMIC DNA]</scope>
    <source>
        <strain evidence="2">IBT 31811</strain>
    </source>
</reference>
<proteinExistence type="predicted"/>
<organism evidence="1 2">
    <name type="scientific">Penicillium antarcticum</name>
    <dbReference type="NCBI Taxonomy" id="416450"/>
    <lineage>
        <taxon>Eukaryota</taxon>
        <taxon>Fungi</taxon>
        <taxon>Dikarya</taxon>
        <taxon>Ascomycota</taxon>
        <taxon>Pezizomycotina</taxon>
        <taxon>Eurotiomycetes</taxon>
        <taxon>Eurotiomycetidae</taxon>
        <taxon>Eurotiales</taxon>
        <taxon>Aspergillaceae</taxon>
        <taxon>Penicillium</taxon>
    </lineage>
</organism>
<accession>A0A1V6PCH4</accession>
<dbReference type="Proteomes" id="UP000191672">
    <property type="component" value="Unassembled WGS sequence"/>
</dbReference>
<keyword evidence="2" id="KW-1185">Reference proteome</keyword>
<dbReference type="EMBL" id="MDYN01000185">
    <property type="protein sequence ID" value="OQD74226.1"/>
    <property type="molecule type" value="Genomic_DNA"/>
</dbReference>
<protein>
    <submittedName>
        <fullName evidence="1">Uncharacterized protein</fullName>
    </submittedName>
</protein>
<comment type="caution">
    <text evidence="1">The sequence shown here is derived from an EMBL/GenBank/DDBJ whole genome shotgun (WGS) entry which is preliminary data.</text>
</comment>
<evidence type="ECO:0000313" key="1">
    <source>
        <dbReference type="EMBL" id="OQD74226.1"/>
    </source>
</evidence>
<evidence type="ECO:0000313" key="2">
    <source>
        <dbReference type="Proteomes" id="UP000191672"/>
    </source>
</evidence>